<comment type="caution">
    <text evidence="1">The sequence shown here is derived from an EMBL/GenBank/DDBJ whole genome shotgun (WGS) entry which is preliminary data.</text>
</comment>
<dbReference type="AlphaFoldDB" id="A0ABD6E748"/>
<protein>
    <submittedName>
        <fullName evidence="1">Uncharacterized protein</fullName>
    </submittedName>
</protein>
<dbReference type="EMBL" id="JBGFUD010000210">
    <property type="protein sequence ID" value="MFH4973989.1"/>
    <property type="molecule type" value="Genomic_DNA"/>
</dbReference>
<name>A0ABD6E748_9BILA</name>
<evidence type="ECO:0000313" key="2">
    <source>
        <dbReference type="Proteomes" id="UP001608902"/>
    </source>
</evidence>
<evidence type="ECO:0000313" key="1">
    <source>
        <dbReference type="EMBL" id="MFH4973989.1"/>
    </source>
</evidence>
<dbReference type="Proteomes" id="UP001608902">
    <property type="component" value="Unassembled WGS sequence"/>
</dbReference>
<keyword evidence="2" id="KW-1185">Reference proteome</keyword>
<gene>
    <name evidence="1" type="ORF">AB6A40_000698</name>
</gene>
<sequence length="93" mass="10592">MNTDHRVCPMAPISYYAVQLTQPSSKGSSSLATVVFPRYIRVHIWLPTLIGTPLRMEMTSELWQDRCVTICAHPVHLQSRCSENVRPTSRISH</sequence>
<accession>A0ABD6E748</accession>
<reference evidence="1 2" key="1">
    <citation type="submission" date="2024-08" db="EMBL/GenBank/DDBJ databases">
        <title>Gnathostoma spinigerum genome.</title>
        <authorList>
            <person name="Gonzalez-Bertolin B."/>
            <person name="Monzon S."/>
            <person name="Zaballos A."/>
            <person name="Jimenez P."/>
            <person name="Dekumyoy P."/>
            <person name="Varona S."/>
            <person name="Cuesta I."/>
            <person name="Sumanam S."/>
            <person name="Adisakwattana P."/>
            <person name="Gasser R.B."/>
            <person name="Hernandez-Gonzalez A."/>
            <person name="Young N.D."/>
            <person name="Perteguer M.J."/>
        </authorList>
    </citation>
    <scope>NUCLEOTIDE SEQUENCE [LARGE SCALE GENOMIC DNA]</scope>
    <source>
        <strain evidence="1">AL3</strain>
        <tissue evidence="1">Liver</tissue>
    </source>
</reference>
<proteinExistence type="predicted"/>
<organism evidence="1 2">
    <name type="scientific">Gnathostoma spinigerum</name>
    <dbReference type="NCBI Taxonomy" id="75299"/>
    <lineage>
        <taxon>Eukaryota</taxon>
        <taxon>Metazoa</taxon>
        <taxon>Ecdysozoa</taxon>
        <taxon>Nematoda</taxon>
        <taxon>Chromadorea</taxon>
        <taxon>Rhabditida</taxon>
        <taxon>Spirurina</taxon>
        <taxon>Gnathostomatomorpha</taxon>
        <taxon>Gnathostomatoidea</taxon>
        <taxon>Gnathostomatidae</taxon>
        <taxon>Gnathostoma</taxon>
    </lineage>
</organism>